<keyword evidence="14 19" id="KW-0472">Membrane</keyword>
<evidence type="ECO:0000256" key="1">
    <source>
        <dbReference type="ARBA" id="ARBA00001946"/>
    </source>
</evidence>
<accession>M7NMA9</accession>
<dbReference type="eggNOG" id="KOG2788">
    <property type="taxonomic scope" value="Eukaryota"/>
</dbReference>
<feature type="transmembrane region" description="Helical" evidence="19">
    <location>
        <begin position="226"/>
        <end position="245"/>
    </location>
</feature>
<dbReference type="OMA" id="LPHFNAR"/>
<dbReference type="PANTHER" id="PTHR10571:SF0">
    <property type="entry name" value="UDP-N-ACETYLGLUCOSAMINE--DOLICHYL-PHOSPHATE N-ACETYLGLUCOSAMINEPHOSPHOTRANSFERASE"/>
    <property type="match status" value="1"/>
</dbReference>
<evidence type="ECO:0000256" key="8">
    <source>
        <dbReference type="ARBA" id="ARBA00022679"/>
    </source>
</evidence>
<evidence type="ECO:0000256" key="12">
    <source>
        <dbReference type="ARBA" id="ARBA00022842"/>
    </source>
</evidence>
<evidence type="ECO:0000313" key="20">
    <source>
        <dbReference type="EMBL" id="EMR09793.1"/>
    </source>
</evidence>
<evidence type="ECO:0000256" key="15">
    <source>
        <dbReference type="ARBA" id="ARBA00029567"/>
    </source>
</evidence>
<dbReference type="OrthoDB" id="10262326at2759"/>
<dbReference type="GO" id="GO:0003975">
    <property type="term" value="F:UDP-N-acetylglucosamine-dolichyl-phosphate N-acetylglucosaminephosphotransferase activity"/>
    <property type="evidence" value="ECO:0007669"/>
    <property type="project" value="UniProtKB-EC"/>
</dbReference>
<dbReference type="UniPathway" id="UPA00378"/>
<feature type="transmembrane region" description="Helical" evidence="19">
    <location>
        <begin position="161"/>
        <end position="186"/>
    </location>
</feature>
<comment type="function">
    <text evidence="17">UDP-N-acetylglucosamine--dolichyl-phosphate N-acetylglucosaminephosphotransferase that operates in the biosynthetic pathway of dolichol-linked oligosaccharides, the glycan precursors employed in protein asparagine (N)-glycosylation. The assembly of dolichol-linked oligosaccharides begins on the cytosolic side of the endoplasmic reticulum membrane and finishes in its lumen. The sequential addition of sugars to dolichol pyrophosphate produces dolichol-linked oligosaccharides containing fourteen sugars, including two GlcNAcs, nine mannoses and three glucoses. Once assembled, the oligosaccharide is transferred from the lipid to nascent proteins by oligosaccharyltransferases. Catalyzes the initial step of dolichol-linked oligosaccharide biosynthesis, transfering GlcNAc-1-P from cytosolic UDP-GlcNAc onto the carrier lipid dolichyl phosphate (P-dolichol), yielding GlcNAc-P-P-dolichol embedded in the cytoplasmic leaflet of the endoplasmic reticulum membrane.</text>
</comment>
<evidence type="ECO:0000313" key="21">
    <source>
        <dbReference type="Proteomes" id="UP000011958"/>
    </source>
</evidence>
<dbReference type="Pfam" id="PF00953">
    <property type="entry name" value="Glycos_transf_4"/>
    <property type="match status" value="1"/>
</dbReference>
<dbReference type="CDD" id="cd06855">
    <property type="entry name" value="GT_GPT_euk"/>
    <property type="match status" value="1"/>
</dbReference>
<dbReference type="GeneID" id="19895670"/>
<evidence type="ECO:0000256" key="9">
    <source>
        <dbReference type="ARBA" id="ARBA00022692"/>
    </source>
</evidence>
<evidence type="ECO:0000256" key="16">
    <source>
        <dbReference type="ARBA" id="ARBA00033238"/>
    </source>
</evidence>
<keyword evidence="8" id="KW-0808">Transferase</keyword>
<evidence type="ECO:0000256" key="11">
    <source>
        <dbReference type="ARBA" id="ARBA00022824"/>
    </source>
</evidence>
<dbReference type="GO" id="GO:0006488">
    <property type="term" value="P:dolichol-linked oligosaccharide biosynthetic process"/>
    <property type="evidence" value="ECO:0007669"/>
    <property type="project" value="EnsemblFungi"/>
</dbReference>
<evidence type="ECO:0000256" key="13">
    <source>
        <dbReference type="ARBA" id="ARBA00022989"/>
    </source>
</evidence>
<evidence type="ECO:0000256" key="17">
    <source>
        <dbReference type="ARBA" id="ARBA00044717"/>
    </source>
</evidence>
<dbReference type="AlphaFoldDB" id="M7NMA9"/>
<keyword evidence="7" id="KW-0328">Glycosyltransferase</keyword>
<dbReference type="RefSeq" id="XP_007873954.1">
    <property type="nucleotide sequence ID" value="XM_007875763.1"/>
</dbReference>
<evidence type="ECO:0000256" key="19">
    <source>
        <dbReference type="SAM" id="Phobius"/>
    </source>
</evidence>
<dbReference type="GO" id="GO:0046872">
    <property type="term" value="F:metal ion binding"/>
    <property type="evidence" value="ECO:0007669"/>
    <property type="project" value="UniProtKB-KW"/>
</dbReference>
<evidence type="ECO:0000256" key="6">
    <source>
        <dbReference type="ARBA" id="ARBA00017659"/>
    </source>
</evidence>
<evidence type="ECO:0000256" key="5">
    <source>
        <dbReference type="ARBA" id="ARBA00013225"/>
    </source>
</evidence>
<keyword evidence="13 19" id="KW-1133">Transmembrane helix</keyword>
<dbReference type="EMBL" id="AFWA02000009">
    <property type="protein sequence ID" value="EMR09793.1"/>
    <property type="molecule type" value="Genomic_DNA"/>
</dbReference>
<feature type="transmembrane region" description="Helical" evidence="19">
    <location>
        <begin position="282"/>
        <end position="303"/>
    </location>
</feature>
<evidence type="ECO:0000256" key="10">
    <source>
        <dbReference type="ARBA" id="ARBA00022723"/>
    </source>
</evidence>
<feature type="transmembrane region" description="Helical" evidence="19">
    <location>
        <begin position="26"/>
        <end position="52"/>
    </location>
</feature>
<dbReference type="EC" id="2.7.8.15" evidence="5"/>
<sequence length="443" mass="50568">MGWFLNSIFFLVSAIAIIINRYEHPLVISLAFSLVSGIFVFKAIPTLAPYFIKVGFYGKDLNKKGKPLKPEAMGIVCSMTYIFFMFLFIPFAFYKYFVMTSGGGNRDIYEVVKEEKTFQLFLHNKLGEYLSAILSLQSMVLLGAADDLFDIRWRDKLFMPVFSAIPILVVYYIDFDVTYVVVPTFLEPYLGNLIEIGWLYYLYMAALSIFCPNSINIIAGINGVEVGQSIIISLCIIINDLLYVFRLTGPSIDSHLFSLYFLLPFLGTSIPLLYYNWYPASVFVGDTYCCFSGMIFAIVGIIGHFSKTILLFFIPQIFNFILSFPQLFGIVECPRHRMPNLNLSTGLLEPSMVMFSKKPSFLCRIILKIFAKLGFVRLKIHPITKEIQGTTNLTIINFLLVRLGPKREDKLTIIIMEIQAVMGLIGLFIRHKMAKLIYLNDNY</sequence>
<dbReference type="InterPro" id="IPR033895">
    <property type="entry name" value="GPT"/>
</dbReference>
<evidence type="ECO:0000256" key="18">
    <source>
        <dbReference type="ARBA" id="ARBA00045078"/>
    </source>
</evidence>
<dbReference type="Proteomes" id="UP000011958">
    <property type="component" value="Unassembled WGS sequence"/>
</dbReference>
<keyword evidence="11" id="KW-0256">Endoplasmic reticulum</keyword>
<dbReference type="GO" id="GO:0016757">
    <property type="term" value="F:glycosyltransferase activity"/>
    <property type="evidence" value="ECO:0007669"/>
    <property type="project" value="UniProtKB-KW"/>
</dbReference>
<feature type="transmembrane region" description="Helical" evidence="19">
    <location>
        <begin position="198"/>
        <end position="219"/>
    </location>
</feature>
<evidence type="ECO:0000256" key="4">
    <source>
        <dbReference type="ARBA" id="ARBA00009317"/>
    </source>
</evidence>
<feature type="transmembrane region" description="Helical" evidence="19">
    <location>
        <begin position="72"/>
        <end position="94"/>
    </location>
</feature>
<evidence type="ECO:0000256" key="2">
    <source>
        <dbReference type="ARBA" id="ARBA00004477"/>
    </source>
</evidence>
<dbReference type="HOGENOM" id="CLU_029942_1_0_1"/>
<comment type="subcellular location">
    <subcellularLocation>
        <location evidence="2">Endoplasmic reticulum membrane</location>
        <topology evidence="2">Multi-pass membrane protein</topology>
    </subcellularLocation>
</comment>
<evidence type="ECO:0000256" key="7">
    <source>
        <dbReference type="ARBA" id="ARBA00022676"/>
    </source>
</evidence>
<protein>
    <recommendedName>
        <fullName evidence="6">UDP-N-acetylglucosamine--dolichyl-phosphate N-acetylglucosaminephosphotransferase</fullName>
        <ecNumber evidence="5">2.7.8.15</ecNumber>
    </recommendedName>
    <alternativeName>
        <fullName evidence="15">GlcNAc-1-P transferase</fullName>
    </alternativeName>
    <alternativeName>
        <fullName evidence="16">N-acetylglucosamine-1-phosphate transferase</fullName>
    </alternativeName>
</protein>
<comment type="pathway">
    <text evidence="3">Protein modification; protein glycosylation.</text>
</comment>
<keyword evidence="21" id="KW-1185">Reference proteome</keyword>
<comment type="caution">
    <text evidence="20">The sequence shown here is derived from an EMBL/GenBank/DDBJ whole genome shotgun (WGS) entry which is preliminary data.</text>
</comment>
<dbReference type="InterPro" id="IPR000715">
    <property type="entry name" value="Glycosyl_transferase_4"/>
</dbReference>
<dbReference type="VEuPathDB" id="FungiDB:PNEG_01976"/>
<comment type="similarity">
    <text evidence="4">Belongs to the glycosyltransferase 4 family.</text>
</comment>
<organism evidence="20 21">
    <name type="scientific">Pneumocystis murina (strain B123)</name>
    <name type="common">Mouse pneumocystis pneumonia agent</name>
    <name type="synonym">Pneumocystis carinii f. sp. muris</name>
    <dbReference type="NCBI Taxonomy" id="1069680"/>
    <lineage>
        <taxon>Eukaryota</taxon>
        <taxon>Fungi</taxon>
        <taxon>Dikarya</taxon>
        <taxon>Ascomycota</taxon>
        <taxon>Taphrinomycotina</taxon>
        <taxon>Pneumocystomycetes</taxon>
        <taxon>Pneumocystaceae</taxon>
        <taxon>Pneumocystis</taxon>
    </lineage>
</organism>
<name>M7NMA9_PNEMU</name>
<dbReference type="PANTHER" id="PTHR10571">
    <property type="entry name" value="UDP-N-ACETYLGLUCOSAMINE--DOLICHYL-PHOSPHATE N-ACETYLGLUCOSAMINEPHOSPHOTRANSFERASE"/>
    <property type="match status" value="1"/>
</dbReference>
<evidence type="ECO:0000256" key="14">
    <source>
        <dbReference type="ARBA" id="ARBA00023136"/>
    </source>
</evidence>
<gene>
    <name evidence="20" type="ORF">PNEG_01976</name>
</gene>
<dbReference type="GO" id="GO:0043541">
    <property type="term" value="C:UDP-N-acetylglucosamine transferase complex"/>
    <property type="evidence" value="ECO:0007669"/>
    <property type="project" value="EnsemblFungi"/>
</dbReference>
<reference evidence="21" key="1">
    <citation type="journal article" date="2016" name="Nat. Commun.">
        <title>Genome analysis of three Pneumocystis species reveals adaptation mechanisms to life exclusively in mammalian hosts.</title>
        <authorList>
            <person name="Ma L."/>
            <person name="Chen Z."/>
            <person name="Huang D.W."/>
            <person name="Kutty G."/>
            <person name="Ishihara M."/>
            <person name="Wang H."/>
            <person name="Abouelleil A."/>
            <person name="Bishop L."/>
            <person name="Davey E."/>
            <person name="Deng R."/>
            <person name="Deng X."/>
            <person name="Fan L."/>
            <person name="Fantoni G."/>
            <person name="Fitzgerald M."/>
            <person name="Gogineni E."/>
            <person name="Goldberg J.M."/>
            <person name="Handley G."/>
            <person name="Hu X."/>
            <person name="Huber C."/>
            <person name="Jiao X."/>
            <person name="Jones K."/>
            <person name="Levin J.Z."/>
            <person name="Liu Y."/>
            <person name="Macdonald P."/>
            <person name="Melnikov A."/>
            <person name="Raley C."/>
            <person name="Sassi M."/>
            <person name="Sherman B.T."/>
            <person name="Song X."/>
            <person name="Sykes S."/>
            <person name="Tran B."/>
            <person name="Walsh L."/>
            <person name="Xia Y."/>
            <person name="Yang J."/>
            <person name="Young S."/>
            <person name="Zeng Q."/>
            <person name="Zheng X."/>
            <person name="Stephens R."/>
            <person name="Nusbaum C."/>
            <person name="Birren B.W."/>
            <person name="Azadi P."/>
            <person name="Lempicki R.A."/>
            <person name="Cuomo C.A."/>
            <person name="Kovacs J.A."/>
        </authorList>
    </citation>
    <scope>NUCLEOTIDE SEQUENCE [LARGE SCALE GENOMIC DNA]</scope>
    <source>
        <strain evidence="21">B123</strain>
    </source>
</reference>
<keyword evidence="12" id="KW-0460">Magnesium</keyword>
<feature type="transmembrane region" description="Helical" evidence="19">
    <location>
        <begin position="309"/>
        <end position="331"/>
    </location>
</feature>
<proteinExistence type="inferred from homology"/>
<comment type="catalytic activity">
    <reaction evidence="18">
        <text>a di-trans,poly-cis-dolichyl phosphate + UDP-N-acetyl-alpha-D-glucosamine = an N-acetyl-alpha-D-glucosaminyl-diphospho-di-trans,poly-cis-dolichol + UMP</text>
        <dbReference type="Rhea" id="RHEA:13289"/>
        <dbReference type="Rhea" id="RHEA-COMP:19498"/>
        <dbReference type="Rhea" id="RHEA-COMP:19507"/>
        <dbReference type="ChEBI" id="CHEBI:57683"/>
        <dbReference type="ChEBI" id="CHEBI:57705"/>
        <dbReference type="ChEBI" id="CHEBI:57865"/>
        <dbReference type="ChEBI" id="CHEBI:58427"/>
        <dbReference type="EC" id="2.7.8.15"/>
    </reaction>
    <physiologicalReaction direction="left-to-right" evidence="18">
        <dbReference type="Rhea" id="RHEA:13290"/>
    </physiologicalReaction>
</comment>
<dbReference type="GO" id="GO:0009060">
    <property type="term" value="P:aerobic respiration"/>
    <property type="evidence" value="ECO:0007669"/>
    <property type="project" value="EnsemblFungi"/>
</dbReference>
<keyword evidence="9 19" id="KW-0812">Transmembrane</keyword>
<feature type="transmembrane region" description="Helical" evidence="19">
    <location>
        <begin position="257"/>
        <end position="275"/>
    </location>
</feature>
<keyword evidence="10" id="KW-0479">Metal-binding</keyword>
<comment type="cofactor">
    <cofactor evidence="1">
        <name>Mg(2+)</name>
        <dbReference type="ChEBI" id="CHEBI:18420"/>
    </cofactor>
</comment>
<evidence type="ECO:0000256" key="3">
    <source>
        <dbReference type="ARBA" id="ARBA00004922"/>
    </source>
</evidence>
<feature type="transmembrane region" description="Helical" evidence="19">
    <location>
        <begin position="411"/>
        <end position="429"/>
    </location>
</feature>
<dbReference type="STRING" id="1069680.M7NMA9"/>